<name>A0AA35TVY8_GEOBA</name>
<keyword evidence="1" id="KW-0812">Transmembrane</keyword>
<dbReference type="AlphaFoldDB" id="A0AA35TVY8"/>
<keyword evidence="1" id="KW-1133">Transmembrane helix</keyword>
<feature type="transmembrane region" description="Helical" evidence="1">
    <location>
        <begin position="107"/>
        <end position="129"/>
    </location>
</feature>
<evidence type="ECO:0000313" key="3">
    <source>
        <dbReference type="Proteomes" id="UP001174909"/>
    </source>
</evidence>
<gene>
    <name evidence="2" type="ORF">GBAR_LOCUS30298</name>
</gene>
<keyword evidence="1" id="KW-0472">Membrane</keyword>
<dbReference type="EMBL" id="CASHTH010004283">
    <property type="protein sequence ID" value="CAI8055498.1"/>
    <property type="molecule type" value="Genomic_DNA"/>
</dbReference>
<feature type="transmembrane region" description="Helical" evidence="1">
    <location>
        <begin position="313"/>
        <end position="338"/>
    </location>
</feature>
<accession>A0AA35TVY8</accession>
<feature type="transmembrane region" description="Helical" evidence="1">
    <location>
        <begin position="178"/>
        <end position="198"/>
    </location>
</feature>
<evidence type="ECO:0000256" key="1">
    <source>
        <dbReference type="SAM" id="Phobius"/>
    </source>
</evidence>
<protein>
    <submittedName>
        <fullName evidence="2">Uncharacterized protein</fullName>
    </submittedName>
</protein>
<comment type="caution">
    <text evidence="2">The sequence shown here is derived from an EMBL/GenBank/DDBJ whole genome shotgun (WGS) entry which is preliminary data.</text>
</comment>
<organism evidence="2 3">
    <name type="scientific">Geodia barretti</name>
    <name type="common">Barrett's horny sponge</name>
    <dbReference type="NCBI Taxonomy" id="519541"/>
    <lineage>
        <taxon>Eukaryota</taxon>
        <taxon>Metazoa</taxon>
        <taxon>Porifera</taxon>
        <taxon>Demospongiae</taxon>
        <taxon>Heteroscleromorpha</taxon>
        <taxon>Tetractinellida</taxon>
        <taxon>Astrophorina</taxon>
        <taxon>Geodiidae</taxon>
        <taxon>Geodia</taxon>
    </lineage>
</organism>
<evidence type="ECO:0000313" key="2">
    <source>
        <dbReference type="EMBL" id="CAI8055498.1"/>
    </source>
</evidence>
<feature type="transmembrane region" description="Helical" evidence="1">
    <location>
        <begin position="250"/>
        <end position="269"/>
    </location>
</feature>
<keyword evidence="3" id="KW-1185">Reference proteome</keyword>
<sequence>MALAEAVASTVKSFQDDKKEDASSTSLQPKDFFWDQFIKYISSAVLALTVLNVSVEFLRGGGVQCFSPTITDSLIDAAPDQLNRDFTRSQSDYLNSYCSESVPNSEFFSIFVIVQGILLVAPHFIWGAVFKGDFDSFFAVTEKLDRLRDRDTGAYDSTNFDRVEKLELEFGRKRKQIFACYILKLLLQLGVCVGTILFSENFFEDFVFSFQCPRGVQNDTGFPENWPLATTVPCVFVTLRVLNLVRYGDYILIGLAIGLILMGLAWCAIRHAKELGHMDIATFVFQSCLPTKSHVFPHPREVRPRQKRSENCWFCIFPFALLWPCCKGCLVCSFRFMLFTPRIRNDLDFLQMALFRADSSHGRVFKEIQIDKELKKLRGRDHQLIHLFLNVQLDMEALIVKEERKEPMMVQGMERLRATQCGFSHVKMT</sequence>
<reference evidence="2" key="1">
    <citation type="submission" date="2023-03" db="EMBL/GenBank/DDBJ databases">
        <authorList>
            <person name="Steffen K."/>
            <person name="Cardenas P."/>
        </authorList>
    </citation>
    <scope>NUCLEOTIDE SEQUENCE</scope>
</reference>
<proteinExistence type="predicted"/>
<dbReference type="Proteomes" id="UP001174909">
    <property type="component" value="Unassembled WGS sequence"/>
</dbReference>